<sequence>MFSKACKYAINAMIYLATLPKGQERASLKEIARAINSPVAFTAKILQTLVKENLLISIKGPHGGFTIDNKGKETKLYTIVQVLDGDQIFVGCALGLEKCSEDHPCAVHAKFKAIREHLTGMMMTTSLEDMAKGVQSGISYLKY</sequence>
<dbReference type="OrthoDB" id="9808360at2"/>
<name>A0A1G6VLE6_9BACT</name>
<dbReference type="STRING" id="686796.SAMN04488104_103621"/>
<dbReference type="Pfam" id="PF02082">
    <property type="entry name" value="Rrf2"/>
    <property type="match status" value="1"/>
</dbReference>
<organism evidence="1 2">
    <name type="scientific">Algoriphagus faecimaris</name>
    <dbReference type="NCBI Taxonomy" id="686796"/>
    <lineage>
        <taxon>Bacteria</taxon>
        <taxon>Pseudomonadati</taxon>
        <taxon>Bacteroidota</taxon>
        <taxon>Cytophagia</taxon>
        <taxon>Cytophagales</taxon>
        <taxon>Cyclobacteriaceae</taxon>
        <taxon>Algoriphagus</taxon>
    </lineage>
</organism>
<dbReference type="AlphaFoldDB" id="A0A1G6VLE6"/>
<dbReference type="PROSITE" id="PS51197">
    <property type="entry name" value="HTH_RRF2_2"/>
    <property type="match status" value="1"/>
</dbReference>
<dbReference type="GO" id="GO:0005829">
    <property type="term" value="C:cytosol"/>
    <property type="evidence" value="ECO:0007669"/>
    <property type="project" value="TreeGrafter"/>
</dbReference>
<reference evidence="2" key="1">
    <citation type="submission" date="2016-10" db="EMBL/GenBank/DDBJ databases">
        <authorList>
            <person name="Varghese N."/>
            <person name="Submissions S."/>
        </authorList>
    </citation>
    <scope>NUCLEOTIDE SEQUENCE [LARGE SCALE GENOMIC DNA]</scope>
    <source>
        <strain evidence="2">DSM 23095</strain>
    </source>
</reference>
<evidence type="ECO:0000313" key="1">
    <source>
        <dbReference type="EMBL" id="SDD54354.1"/>
    </source>
</evidence>
<protein>
    <submittedName>
        <fullName evidence="1">Transcriptional regulator, BadM/Rrf2 family</fullName>
    </submittedName>
</protein>
<accession>A0A1G6VLE6</accession>
<dbReference type="Proteomes" id="UP000199060">
    <property type="component" value="Unassembled WGS sequence"/>
</dbReference>
<dbReference type="InterPro" id="IPR000944">
    <property type="entry name" value="Tscrpt_reg_Rrf2"/>
</dbReference>
<dbReference type="PANTHER" id="PTHR33221:SF15">
    <property type="entry name" value="HTH-TYPE TRANSCRIPTIONAL REGULATOR YWGB-RELATED"/>
    <property type="match status" value="1"/>
</dbReference>
<dbReference type="GO" id="GO:0003700">
    <property type="term" value="F:DNA-binding transcription factor activity"/>
    <property type="evidence" value="ECO:0007669"/>
    <property type="project" value="TreeGrafter"/>
</dbReference>
<dbReference type="SUPFAM" id="SSF46785">
    <property type="entry name" value="Winged helix' DNA-binding domain"/>
    <property type="match status" value="1"/>
</dbReference>
<dbReference type="PANTHER" id="PTHR33221">
    <property type="entry name" value="WINGED HELIX-TURN-HELIX TRANSCRIPTIONAL REGULATOR, RRF2 FAMILY"/>
    <property type="match status" value="1"/>
</dbReference>
<proteinExistence type="predicted"/>
<dbReference type="NCBIfam" id="TIGR00738">
    <property type="entry name" value="rrf2_super"/>
    <property type="match status" value="1"/>
</dbReference>
<dbReference type="Gene3D" id="1.10.10.10">
    <property type="entry name" value="Winged helix-like DNA-binding domain superfamily/Winged helix DNA-binding domain"/>
    <property type="match status" value="1"/>
</dbReference>
<gene>
    <name evidence="1" type="ORF">SAMN04488104_103621</name>
</gene>
<dbReference type="InterPro" id="IPR036390">
    <property type="entry name" value="WH_DNA-bd_sf"/>
</dbReference>
<keyword evidence="2" id="KW-1185">Reference proteome</keyword>
<dbReference type="RefSeq" id="WP_087940589.1">
    <property type="nucleotide sequence ID" value="NZ_FNAC01000036.1"/>
</dbReference>
<dbReference type="InterPro" id="IPR036388">
    <property type="entry name" value="WH-like_DNA-bd_sf"/>
</dbReference>
<evidence type="ECO:0000313" key="2">
    <source>
        <dbReference type="Proteomes" id="UP000199060"/>
    </source>
</evidence>
<dbReference type="EMBL" id="FNAC01000036">
    <property type="protein sequence ID" value="SDD54354.1"/>
    <property type="molecule type" value="Genomic_DNA"/>
</dbReference>